<keyword evidence="1" id="KW-1133">Transmembrane helix</keyword>
<sequence length="239" mass="26611">MMSSETFEERMKLMYPNMTPEEIAQQKKNVEGCIGFLLVVICFLILYSFVSSASTTPNHNLLEIKIVSMDFTAEPNNNNKNSTQQSHYLPLVSARWDLLIRVPGELVGNDICLQGNLQASFLYKNVTLVTSSLHSYNELELGAPQLLTVSAVATGEDLSGAIGKEIMEAIKERNEVQFGSQLSLTDCREETKKGTVSYECDEAKLRFDHLGSDQIRATAYDKLEPHMPQILNVSAVAIE</sequence>
<organism evidence="2 3">
    <name type="scientific">Brassica napus</name>
    <name type="common">Rape</name>
    <dbReference type="NCBI Taxonomy" id="3708"/>
    <lineage>
        <taxon>Eukaryota</taxon>
        <taxon>Viridiplantae</taxon>
        <taxon>Streptophyta</taxon>
        <taxon>Embryophyta</taxon>
        <taxon>Tracheophyta</taxon>
        <taxon>Spermatophyta</taxon>
        <taxon>Magnoliopsida</taxon>
        <taxon>eudicotyledons</taxon>
        <taxon>Gunneridae</taxon>
        <taxon>Pentapetalae</taxon>
        <taxon>rosids</taxon>
        <taxon>malvids</taxon>
        <taxon>Brassicales</taxon>
        <taxon>Brassicaceae</taxon>
        <taxon>Brassiceae</taxon>
        <taxon>Brassica</taxon>
    </lineage>
</organism>
<evidence type="ECO:0008006" key="4">
    <source>
        <dbReference type="Google" id="ProtNLM"/>
    </source>
</evidence>
<dbReference type="Pfam" id="PF06651">
    <property type="entry name" value="DUF1163"/>
    <property type="match status" value="1"/>
</dbReference>
<reference evidence="2 3" key="1">
    <citation type="submission" date="2021-05" db="EMBL/GenBank/DDBJ databases">
        <title>Genome Assembly of Synthetic Allotetraploid Brassica napus Reveals Homoeologous Exchanges between Subgenomes.</title>
        <authorList>
            <person name="Davis J.T."/>
        </authorList>
    </citation>
    <scope>NUCLEOTIDE SEQUENCE [LARGE SCALE GENOMIC DNA]</scope>
    <source>
        <strain evidence="3">cv. Da-Ae</strain>
        <tissue evidence="2">Seedling</tissue>
    </source>
</reference>
<accession>A0ABQ7YV98</accession>
<evidence type="ECO:0000313" key="3">
    <source>
        <dbReference type="Proteomes" id="UP000824890"/>
    </source>
</evidence>
<evidence type="ECO:0000313" key="2">
    <source>
        <dbReference type="EMBL" id="KAH0871853.1"/>
    </source>
</evidence>
<gene>
    <name evidence="2" type="ORF">HID58_078875</name>
</gene>
<dbReference type="PANTHER" id="PTHR31125">
    <property type="entry name" value="F20P5.22 PROTEIN-RELATED"/>
    <property type="match status" value="1"/>
</dbReference>
<comment type="caution">
    <text evidence="2">The sequence shown here is derived from an EMBL/GenBank/DDBJ whole genome shotgun (WGS) entry which is preliminary data.</text>
</comment>
<evidence type="ECO:0000256" key="1">
    <source>
        <dbReference type="SAM" id="Phobius"/>
    </source>
</evidence>
<keyword evidence="1" id="KW-0812">Transmembrane</keyword>
<dbReference type="PANTHER" id="PTHR31125:SF12">
    <property type="entry name" value="LATE EMBRYOGENESIS ABUNDANT PROTEIN LEA-2 SUBGROUP DOMAIN-CONTAINING PROTEIN"/>
    <property type="match status" value="1"/>
</dbReference>
<dbReference type="InterPro" id="IPR009544">
    <property type="entry name" value="DUF1163"/>
</dbReference>
<proteinExistence type="predicted"/>
<dbReference type="EMBL" id="JAGKQM010000017">
    <property type="protein sequence ID" value="KAH0871853.1"/>
    <property type="molecule type" value="Genomic_DNA"/>
</dbReference>
<feature type="transmembrane region" description="Helical" evidence="1">
    <location>
        <begin position="33"/>
        <end position="50"/>
    </location>
</feature>
<keyword evidence="3" id="KW-1185">Reference proteome</keyword>
<protein>
    <recommendedName>
        <fullName evidence="4">Late embryogenesis abundant protein LEA-2 subgroup domain-containing protein</fullName>
    </recommendedName>
</protein>
<keyword evidence="1" id="KW-0472">Membrane</keyword>
<dbReference type="Proteomes" id="UP000824890">
    <property type="component" value="Unassembled WGS sequence"/>
</dbReference>
<name>A0ABQ7YV98_BRANA</name>